<evidence type="ECO:0000256" key="1">
    <source>
        <dbReference type="SAM" id="MobiDB-lite"/>
    </source>
</evidence>
<protein>
    <submittedName>
        <fullName evidence="2">Uncharacterized protein</fullName>
    </submittedName>
</protein>
<sequence>MKHDTHLRGGLRIPSIPLLRASVFLKKSVSACGVFTMASACVSLRAVKVVSGSSRGAVSGPSPCRSQAPFGRRANVFNGRSVVVRSKRATRIGRERGAPQLVVASYEYDVESDTMRDVNAPAMPPARVPPPPGRPPPRVPRAMPPNKRRMVFAAAIAMGALLLQTATKDWETPNRRVLVTRDMISDIRMGYNDRVPGDIFFHNSNGQVYYAGADGIRVDTNGDVWAEKTNSKGEVIDLTFISNIRDIRDK</sequence>
<name>A0A7S0WNK4_9CHLO</name>
<evidence type="ECO:0000313" key="2">
    <source>
        <dbReference type="EMBL" id="CAD8675144.1"/>
    </source>
</evidence>
<dbReference type="EMBL" id="HBFA01024751">
    <property type="protein sequence ID" value="CAD8675144.1"/>
    <property type="molecule type" value="Transcribed_RNA"/>
</dbReference>
<organism evidence="2">
    <name type="scientific">Pyramimonas obovata</name>
    <dbReference type="NCBI Taxonomy" id="1411642"/>
    <lineage>
        <taxon>Eukaryota</taxon>
        <taxon>Viridiplantae</taxon>
        <taxon>Chlorophyta</taxon>
        <taxon>Pyramimonadophyceae</taxon>
        <taxon>Pyramimonadales</taxon>
        <taxon>Pyramimonadaceae</taxon>
        <taxon>Pyramimonas</taxon>
        <taxon>Pyramimonas incertae sedis</taxon>
    </lineage>
</organism>
<reference evidence="2" key="1">
    <citation type="submission" date="2021-01" db="EMBL/GenBank/DDBJ databases">
        <authorList>
            <person name="Corre E."/>
            <person name="Pelletier E."/>
            <person name="Niang G."/>
            <person name="Scheremetjew M."/>
            <person name="Finn R."/>
            <person name="Kale V."/>
            <person name="Holt S."/>
            <person name="Cochrane G."/>
            <person name="Meng A."/>
            <person name="Brown T."/>
            <person name="Cohen L."/>
        </authorList>
    </citation>
    <scope>NUCLEOTIDE SEQUENCE</scope>
    <source>
        <strain evidence="2">CCMP722</strain>
    </source>
</reference>
<accession>A0A7S0WNK4</accession>
<gene>
    <name evidence="2" type="ORF">POBO1169_LOCUS12560</name>
</gene>
<feature type="region of interest" description="Disordered" evidence="1">
    <location>
        <begin position="117"/>
        <end position="139"/>
    </location>
</feature>
<dbReference type="AlphaFoldDB" id="A0A7S0WNK4"/>
<proteinExistence type="predicted"/>
<feature type="compositionally biased region" description="Pro residues" evidence="1">
    <location>
        <begin position="122"/>
        <end position="139"/>
    </location>
</feature>